<dbReference type="AlphaFoldDB" id="B9JNT7"/>
<evidence type="ECO:0000256" key="1">
    <source>
        <dbReference type="SAM" id="MobiDB-lite"/>
    </source>
</evidence>
<dbReference type="EMBL" id="CP000629">
    <property type="protein sequence ID" value="ACM29218.1"/>
    <property type="molecule type" value="Genomic_DNA"/>
</dbReference>
<feature type="region of interest" description="Disordered" evidence="1">
    <location>
        <begin position="1"/>
        <end position="20"/>
    </location>
</feature>
<evidence type="ECO:0000313" key="3">
    <source>
        <dbReference type="Proteomes" id="UP000001600"/>
    </source>
</evidence>
<accession>B9JNT7</accession>
<protein>
    <submittedName>
        <fullName evidence="2">Uncharacterized protein</fullName>
    </submittedName>
</protein>
<name>B9JNT7_RHIR8</name>
<dbReference type="Proteomes" id="UP000001600">
    <property type="component" value="Chromosome 2"/>
</dbReference>
<reference evidence="2 3" key="1">
    <citation type="journal article" date="2009" name="J. Bacteriol.">
        <title>Genome sequences of three Agrobacterium biovars help elucidate the evolution of multichromosome genomes in bacteria.</title>
        <authorList>
            <person name="Slater S.C."/>
            <person name="Goldman B.S."/>
            <person name="Goodner B."/>
            <person name="Setubal J.C."/>
            <person name="Farrand S.K."/>
            <person name="Nester E.W."/>
            <person name="Burr T.J."/>
            <person name="Banta L."/>
            <person name="Dickerman A.W."/>
            <person name="Paulsen I."/>
            <person name="Otten L."/>
            <person name="Suen G."/>
            <person name="Welch R."/>
            <person name="Almeida N.F."/>
            <person name="Arnold F."/>
            <person name="Burton O.T."/>
            <person name="Du Z."/>
            <person name="Ewing A."/>
            <person name="Godsy E."/>
            <person name="Heisel S."/>
            <person name="Houmiel K.L."/>
            <person name="Jhaveri J."/>
            <person name="Lu J."/>
            <person name="Miller N.M."/>
            <person name="Norton S."/>
            <person name="Chen Q."/>
            <person name="Phoolcharoen W."/>
            <person name="Ohlin V."/>
            <person name="Ondrusek D."/>
            <person name="Pride N."/>
            <person name="Stricklin S.L."/>
            <person name="Sun J."/>
            <person name="Wheeler C."/>
            <person name="Wilson L."/>
            <person name="Zhu H."/>
            <person name="Wood D.W."/>
        </authorList>
    </citation>
    <scope>NUCLEOTIDE SEQUENCE [LARGE SCALE GENOMIC DNA]</scope>
    <source>
        <strain evidence="3">K84 / ATCC BAA-868</strain>
    </source>
</reference>
<organism evidence="2 3">
    <name type="scientific">Rhizobium rhizogenes (strain K84 / ATCC BAA-868)</name>
    <name type="common">Agrobacterium radiobacter</name>
    <dbReference type="NCBI Taxonomy" id="311403"/>
    <lineage>
        <taxon>Bacteria</taxon>
        <taxon>Pseudomonadati</taxon>
        <taxon>Pseudomonadota</taxon>
        <taxon>Alphaproteobacteria</taxon>
        <taxon>Hyphomicrobiales</taxon>
        <taxon>Rhizobiaceae</taxon>
        <taxon>Rhizobium/Agrobacterium group</taxon>
        <taxon>Rhizobium</taxon>
    </lineage>
</organism>
<proteinExistence type="predicted"/>
<evidence type="ECO:0000313" key="2">
    <source>
        <dbReference type="EMBL" id="ACM29218.1"/>
    </source>
</evidence>
<sequence length="197" mass="21610">MLAVLHQNDLNPGDPGIGQPCRLRDRSLKHRLLQPSGVLTPSPADSFARLQMAVEQNLREQRFLRSTGPHAQAAGKSSVINGASEGSASLIFDYDFQPPNKSRSNLPFGLSKNRSLNNFETTRGRKPTLSSISTTENFFISMVIVRVSSQRRYVSESSELKPFCVAHAAIACAVMTCPIAEMKTATMHVQIIPLLSE</sequence>
<gene>
    <name evidence="2" type="ordered locus">Arad_7790</name>
</gene>
<dbReference type="HOGENOM" id="CLU_1381578_0_0_5"/>
<dbReference type="KEGG" id="ara:Arad_7790"/>